<dbReference type="PIRSF" id="PIRSF000077">
    <property type="entry name" value="Thioredoxin"/>
    <property type="match status" value="1"/>
</dbReference>
<evidence type="ECO:0000259" key="10">
    <source>
        <dbReference type="PROSITE" id="PS51352"/>
    </source>
</evidence>
<evidence type="ECO:0000256" key="5">
    <source>
        <dbReference type="ARBA" id="ARBA00023284"/>
    </source>
</evidence>
<gene>
    <name evidence="11" type="primary">trxA</name>
    <name evidence="11" type="ORF">TNO020_40136</name>
</gene>
<dbReference type="OrthoDB" id="9790390at2"/>
<evidence type="ECO:0000313" key="11">
    <source>
        <dbReference type="EMBL" id="SOS74917.1"/>
    </source>
</evidence>
<evidence type="ECO:0000256" key="4">
    <source>
        <dbReference type="ARBA" id="ARBA00023157"/>
    </source>
</evidence>
<evidence type="ECO:0000313" key="12">
    <source>
        <dbReference type="Proteomes" id="UP000234211"/>
    </source>
</evidence>
<dbReference type="SUPFAM" id="SSF52833">
    <property type="entry name" value="Thioredoxin-like"/>
    <property type="match status" value="1"/>
</dbReference>
<dbReference type="CDD" id="cd02947">
    <property type="entry name" value="TRX_family"/>
    <property type="match status" value="1"/>
</dbReference>
<dbReference type="GO" id="GO:0015035">
    <property type="term" value="F:protein-disulfide reductase activity"/>
    <property type="evidence" value="ECO:0007669"/>
    <property type="project" value="UniProtKB-UniRule"/>
</dbReference>
<dbReference type="PROSITE" id="PS51352">
    <property type="entry name" value="THIOREDOXIN_2"/>
    <property type="match status" value="1"/>
</dbReference>
<proteinExistence type="inferred from homology"/>
<keyword evidence="12" id="KW-1185">Reference proteome</keyword>
<keyword evidence="2" id="KW-0813">Transport</keyword>
<feature type="site" description="Deprotonates C-terminal active site Cys" evidence="8">
    <location>
        <position position="17"/>
    </location>
</feature>
<dbReference type="GO" id="GO:0005829">
    <property type="term" value="C:cytosol"/>
    <property type="evidence" value="ECO:0007669"/>
    <property type="project" value="TreeGrafter"/>
</dbReference>
<dbReference type="GO" id="GO:0045454">
    <property type="term" value="P:cell redox homeostasis"/>
    <property type="evidence" value="ECO:0007669"/>
    <property type="project" value="TreeGrafter"/>
</dbReference>
<dbReference type="Gene3D" id="3.40.30.10">
    <property type="entry name" value="Glutaredoxin"/>
    <property type="match status" value="1"/>
</dbReference>
<dbReference type="Pfam" id="PF00085">
    <property type="entry name" value="Thioredoxin"/>
    <property type="match status" value="1"/>
</dbReference>
<evidence type="ECO:0000256" key="3">
    <source>
        <dbReference type="ARBA" id="ARBA00022982"/>
    </source>
</evidence>
<dbReference type="PANTHER" id="PTHR45663">
    <property type="entry name" value="GEO12009P1"/>
    <property type="match status" value="1"/>
</dbReference>
<accession>A0A2H1YJD6</accession>
<dbReference type="PRINTS" id="PR00421">
    <property type="entry name" value="THIOREDOXIN"/>
</dbReference>
<evidence type="ECO:0000256" key="6">
    <source>
        <dbReference type="NCBIfam" id="TIGR01068"/>
    </source>
</evidence>
<keyword evidence="3" id="KW-0249">Electron transport</keyword>
<feature type="site" description="Contributes to redox potential value" evidence="8">
    <location>
        <position position="24"/>
    </location>
</feature>
<reference evidence="12" key="1">
    <citation type="submission" date="2017-11" db="EMBL/GenBank/DDBJ databases">
        <authorList>
            <person name="Duchaud E."/>
        </authorList>
    </citation>
    <scope>NUCLEOTIDE SEQUENCE [LARGE SCALE GENOMIC DNA]</scope>
    <source>
        <strain evidence="12">Tenacibaculum sp. TNO020</strain>
    </source>
</reference>
<organism evidence="11 12">
    <name type="scientific">Tenacibaculum piscium</name>
    <dbReference type="NCBI Taxonomy" id="1458515"/>
    <lineage>
        <taxon>Bacteria</taxon>
        <taxon>Pseudomonadati</taxon>
        <taxon>Bacteroidota</taxon>
        <taxon>Flavobacteriia</taxon>
        <taxon>Flavobacteriales</taxon>
        <taxon>Flavobacteriaceae</taxon>
        <taxon>Tenacibaculum</taxon>
    </lineage>
</organism>
<keyword evidence="4 9" id="KW-1015">Disulfide bond</keyword>
<sequence>MNNLTTILKGKTPVLIDFYADWCQPCKMMTPILKELKDDLGENIIILKINVDKNTSIAEKYQIKGVPTFMLFKNNKMLWRQSGLLYKNDLINIIKEYQNN</sequence>
<evidence type="ECO:0000256" key="2">
    <source>
        <dbReference type="ARBA" id="ARBA00022448"/>
    </source>
</evidence>
<dbReference type="FunFam" id="3.40.30.10:FF:000001">
    <property type="entry name" value="Thioredoxin"/>
    <property type="match status" value="1"/>
</dbReference>
<feature type="active site" description="Nucleophile" evidence="8">
    <location>
        <position position="23"/>
    </location>
</feature>
<dbReference type="GeneID" id="86943770"/>
<evidence type="ECO:0000256" key="8">
    <source>
        <dbReference type="PIRSR" id="PIRSR000077-1"/>
    </source>
</evidence>
<comment type="similarity">
    <text evidence="1 7">Belongs to the thioredoxin family.</text>
</comment>
<feature type="site" description="Contributes to redox potential value" evidence="8">
    <location>
        <position position="25"/>
    </location>
</feature>
<dbReference type="Proteomes" id="UP000234211">
    <property type="component" value="Unassembled WGS sequence"/>
</dbReference>
<evidence type="ECO:0000256" key="7">
    <source>
        <dbReference type="PIRNR" id="PIRNR000077"/>
    </source>
</evidence>
<dbReference type="EMBL" id="OENF01000034">
    <property type="protein sequence ID" value="SOS74917.1"/>
    <property type="molecule type" value="Genomic_DNA"/>
</dbReference>
<evidence type="ECO:0000256" key="1">
    <source>
        <dbReference type="ARBA" id="ARBA00008987"/>
    </source>
</evidence>
<protein>
    <recommendedName>
        <fullName evidence="6 7">Thioredoxin</fullName>
    </recommendedName>
</protein>
<dbReference type="InterPro" id="IPR013766">
    <property type="entry name" value="Thioredoxin_domain"/>
</dbReference>
<feature type="active site" description="Nucleophile" evidence="8">
    <location>
        <position position="26"/>
    </location>
</feature>
<dbReference type="InterPro" id="IPR036249">
    <property type="entry name" value="Thioredoxin-like_sf"/>
</dbReference>
<dbReference type="RefSeq" id="WP_101917478.1">
    <property type="nucleotide sequence ID" value="NZ_JAFMUR010000006.1"/>
</dbReference>
<feature type="disulfide bond" description="Redox-active" evidence="9">
    <location>
        <begin position="23"/>
        <end position="26"/>
    </location>
</feature>
<evidence type="ECO:0000256" key="9">
    <source>
        <dbReference type="PIRSR" id="PIRSR000077-4"/>
    </source>
</evidence>
<feature type="domain" description="Thioredoxin" evidence="10">
    <location>
        <begin position="1"/>
        <end position="99"/>
    </location>
</feature>
<dbReference type="PANTHER" id="PTHR45663:SF11">
    <property type="entry name" value="GEO12009P1"/>
    <property type="match status" value="1"/>
</dbReference>
<dbReference type="AlphaFoldDB" id="A0A2H1YJD6"/>
<dbReference type="NCBIfam" id="TIGR01068">
    <property type="entry name" value="thioredoxin"/>
    <property type="match status" value="1"/>
</dbReference>
<dbReference type="InterPro" id="IPR005746">
    <property type="entry name" value="Thioredoxin"/>
</dbReference>
<name>A0A2H1YJD6_9FLAO</name>
<keyword evidence="5 9" id="KW-0676">Redox-active center</keyword>